<gene>
    <name evidence="11" type="primary">mtgA</name>
    <name evidence="13" type="ORF">DDY73_04710</name>
</gene>
<dbReference type="GO" id="GO:0009252">
    <property type="term" value="P:peptidoglycan biosynthetic process"/>
    <property type="evidence" value="ECO:0007669"/>
    <property type="project" value="UniProtKB-UniRule"/>
</dbReference>
<keyword evidence="10 11" id="KW-0961">Cell wall biogenesis/degradation</keyword>
<dbReference type="RefSeq" id="WP_022390775.1">
    <property type="nucleotide sequence ID" value="NZ_JADMPX010000059.1"/>
</dbReference>
<dbReference type="Proteomes" id="UP000262954">
    <property type="component" value="Unassembled WGS sequence"/>
</dbReference>
<dbReference type="GO" id="GO:0008955">
    <property type="term" value="F:peptidoglycan glycosyltransferase activity"/>
    <property type="evidence" value="ECO:0007669"/>
    <property type="project" value="UniProtKB-UniRule"/>
</dbReference>
<dbReference type="InterPro" id="IPR023346">
    <property type="entry name" value="Lysozyme-like_dom_sf"/>
</dbReference>
<evidence type="ECO:0000256" key="8">
    <source>
        <dbReference type="ARBA" id="ARBA00022989"/>
    </source>
</evidence>
<proteinExistence type="inferred from homology"/>
<dbReference type="InterPro" id="IPR036950">
    <property type="entry name" value="PBP_transglycosylase"/>
</dbReference>
<evidence type="ECO:0000313" key="14">
    <source>
        <dbReference type="Proteomes" id="UP000262954"/>
    </source>
</evidence>
<evidence type="ECO:0000256" key="4">
    <source>
        <dbReference type="ARBA" id="ARBA00022679"/>
    </source>
</evidence>
<keyword evidence="3 11" id="KW-0328">Glycosyltransferase</keyword>
<reference evidence="13 14" key="1">
    <citation type="journal article" date="2018" name="Nat. Biotechnol.">
        <title>A standardized bacterial taxonomy based on genome phylogeny substantially revises the tree of life.</title>
        <authorList>
            <person name="Parks D.H."/>
            <person name="Chuvochina M."/>
            <person name="Waite D.W."/>
            <person name="Rinke C."/>
            <person name="Skarshewski A."/>
            <person name="Chaumeil P.A."/>
            <person name="Hugenholtz P."/>
        </authorList>
    </citation>
    <scope>NUCLEOTIDE SEQUENCE [LARGE SCALE GENOMIC DNA]</scope>
    <source>
        <strain evidence="13">UBA11482</strain>
    </source>
</reference>
<evidence type="ECO:0000256" key="10">
    <source>
        <dbReference type="ARBA" id="ARBA00023316"/>
    </source>
</evidence>
<name>A0A316REX9_9BACT</name>
<feature type="transmembrane region" description="Helical" evidence="11">
    <location>
        <begin position="7"/>
        <end position="29"/>
    </location>
</feature>
<dbReference type="GO" id="GO:0009274">
    <property type="term" value="C:peptidoglycan-based cell wall"/>
    <property type="evidence" value="ECO:0007669"/>
    <property type="project" value="InterPro"/>
</dbReference>
<keyword evidence="9 11" id="KW-0472">Membrane</keyword>
<dbReference type="HAMAP" id="MF_00766">
    <property type="entry name" value="PGT_MtgA"/>
    <property type="match status" value="1"/>
</dbReference>
<dbReference type="AlphaFoldDB" id="A0A316REX9"/>
<comment type="subcellular location">
    <subcellularLocation>
        <location evidence="11">Cell membrane</location>
        <topology evidence="11">Single-pass membrane protein</topology>
    </subcellularLocation>
</comment>
<evidence type="ECO:0000256" key="2">
    <source>
        <dbReference type="ARBA" id="ARBA00022519"/>
    </source>
</evidence>
<feature type="domain" description="Glycosyl transferase family 51" evidence="12">
    <location>
        <begin position="53"/>
        <end position="216"/>
    </location>
</feature>
<dbReference type="GO" id="GO:0005886">
    <property type="term" value="C:plasma membrane"/>
    <property type="evidence" value="ECO:0007669"/>
    <property type="project" value="UniProtKB-SubCell"/>
</dbReference>
<comment type="function">
    <text evidence="11">Peptidoglycan polymerase that catalyzes glycan chain elongation from lipid-linked precursors.</text>
</comment>
<evidence type="ECO:0000259" key="12">
    <source>
        <dbReference type="Pfam" id="PF00912"/>
    </source>
</evidence>
<dbReference type="NCBIfam" id="TIGR02070">
    <property type="entry name" value="mono_pep_trsgly"/>
    <property type="match status" value="1"/>
</dbReference>
<keyword evidence="2" id="KW-0997">Cell inner membrane</keyword>
<comment type="caution">
    <text evidence="13">The sequence shown here is derived from an EMBL/GenBank/DDBJ whole genome shotgun (WGS) entry which is preliminary data.</text>
</comment>
<dbReference type="PANTHER" id="PTHR30400:SF0">
    <property type="entry name" value="BIOSYNTHETIC PEPTIDOGLYCAN TRANSGLYCOSYLASE"/>
    <property type="match status" value="1"/>
</dbReference>
<evidence type="ECO:0000256" key="6">
    <source>
        <dbReference type="ARBA" id="ARBA00022960"/>
    </source>
</evidence>
<organism evidence="13 14">
    <name type="scientific">Coprobacter fastidiosus</name>
    <dbReference type="NCBI Taxonomy" id="1099853"/>
    <lineage>
        <taxon>Bacteria</taxon>
        <taxon>Pseudomonadati</taxon>
        <taxon>Bacteroidota</taxon>
        <taxon>Bacteroidia</taxon>
        <taxon>Bacteroidales</taxon>
        <taxon>Barnesiellaceae</taxon>
        <taxon>Coprobacter</taxon>
    </lineage>
</organism>
<evidence type="ECO:0000256" key="5">
    <source>
        <dbReference type="ARBA" id="ARBA00022692"/>
    </source>
</evidence>
<dbReference type="UniPathway" id="UPA00219"/>
<accession>A0A316REX9</accession>
<dbReference type="PANTHER" id="PTHR30400">
    <property type="entry name" value="MONOFUNCTIONAL BIOSYNTHETIC PEPTIDOGLYCAN TRANSGLYCOSYLASE"/>
    <property type="match status" value="1"/>
</dbReference>
<protein>
    <recommendedName>
        <fullName evidence="11">Biosynthetic peptidoglycan transglycosylase</fullName>
        <ecNumber evidence="11">2.4.99.28</ecNumber>
    </recommendedName>
    <alternativeName>
        <fullName evidence="11">Glycan polymerase</fullName>
    </alternativeName>
    <alternativeName>
        <fullName evidence="11">Peptidoglycan glycosyltransferase MtgA</fullName>
        <shortName evidence="11">PGT</shortName>
    </alternativeName>
</protein>
<dbReference type="InterPro" id="IPR011812">
    <property type="entry name" value="Pep_trsgly"/>
</dbReference>
<evidence type="ECO:0000256" key="7">
    <source>
        <dbReference type="ARBA" id="ARBA00022984"/>
    </source>
</evidence>
<dbReference type="EMBL" id="DNWC01000060">
    <property type="protein sequence ID" value="HBJ08284.1"/>
    <property type="molecule type" value="Genomic_DNA"/>
</dbReference>
<keyword evidence="1 11" id="KW-1003">Cell membrane</keyword>
<dbReference type="InterPro" id="IPR001264">
    <property type="entry name" value="Glyco_trans_51"/>
</dbReference>
<evidence type="ECO:0000256" key="1">
    <source>
        <dbReference type="ARBA" id="ARBA00022475"/>
    </source>
</evidence>
<keyword evidence="8 11" id="KW-1133">Transmembrane helix</keyword>
<sequence>MKRVRRIIRNIIAFFFISTILSVLLYRFVPVYITPLMLIRYAQGIMAGEKPRLYHRWVSLEDMSRWLPQAVVASEDNLFLEHSGFDFQQIKKAIEENKTRKRARGASTISQQTAKNVFLWPGHSFIRKGLEAYFTFLIEQLWGKKRIMEVYLNSIEMGKNIYGAEAVAKYHFGTTARKLTRSQCALIAASLPNPLHFNSSAPSLYMQKRKRKILWLMDQIGPVKF</sequence>
<evidence type="ECO:0000256" key="11">
    <source>
        <dbReference type="HAMAP-Rule" id="MF_00766"/>
    </source>
</evidence>
<dbReference type="EC" id="2.4.99.28" evidence="11"/>
<evidence type="ECO:0000313" key="13">
    <source>
        <dbReference type="EMBL" id="HBJ08284.1"/>
    </source>
</evidence>
<keyword evidence="4 11" id="KW-0808">Transferase</keyword>
<comment type="similarity">
    <text evidence="11">Belongs to the glycosyltransferase 51 family.</text>
</comment>
<dbReference type="GO" id="GO:0016763">
    <property type="term" value="F:pentosyltransferase activity"/>
    <property type="evidence" value="ECO:0007669"/>
    <property type="project" value="InterPro"/>
</dbReference>
<dbReference type="GO" id="GO:0008360">
    <property type="term" value="P:regulation of cell shape"/>
    <property type="evidence" value="ECO:0007669"/>
    <property type="project" value="UniProtKB-KW"/>
</dbReference>
<dbReference type="GO" id="GO:0071555">
    <property type="term" value="P:cell wall organization"/>
    <property type="evidence" value="ECO:0007669"/>
    <property type="project" value="UniProtKB-KW"/>
</dbReference>
<dbReference type="SUPFAM" id="SSF53955">
    <property type="entry name" value="Lysozyme-like"/>
    <property type="match status" value="1"/>
</dbReference>
<comment type="catalytic activity">
    <reaction evidence="11">
        <text>[GlcNAc-(1-&gt;4)-Mur2Ac(oyl-L-Ala-gamma-D-Glu-L-Lys-D-Ala-D-Ala)](n)-di-trans,octa-cis-undecaprenyl diphosphate + beta-D-GlcNAc-(1-&gt;4)-Mur2Ac(oyl-L-Ala-gamma-D-Glu-L-Lys-D-Ala-D-Ala)-di-trans,octa-cis-undecaprenyl diphosphate = [GlcNAc-(1-&gt;4)-Mur2Ac(oyl-L-Ala-gamma-D-Glu-L-Lys-D-Ala-D-Ala)](n+1)-di-trans,octa-cis-undecaprenyl diphosphate + di-trans,octa-cis-undecaprenyl diphosphate + H(+)</text>
        <dbReference type="Rhea" id="RHEA:23708"/>
        <dbReference type="Rhea" id="RHEA-COMP:9602"/>
        <dbReference type="Rhea" id="RHEA-COMP:9603"/>
        <dbReference type="ChEBI" id="CHEBI:15378"/>
        <dbReference type="ChEBI" id="CHEBI:58405"/>
        <dbReference type="ChEBI" id="CHEBI:60033"/>
        <dbReference type="ChEBI" id="CHEBI:78435"/>
        <dbReference type="EC" id="2.4.99.28"/>
    </reaction>
</comment>
<keyword evidence="7 11" id="KW-0573">Peptidoglycan synthesis</keyword>
<evidence type="ECO:0000256" key="3">
    <source>
        <dbReference type="ARBA" id="ARBA00022676"/>
    </source>
</evidence>
<keyword evidence="5 11" id="KW-0812">Transmembrane</keyword>
<comment type="pathway">
    <text evidence="11">Cell wall biogenesis; peptidoglycan biosynthesis.</text>
</comment>
<evidence type="ECO:0000256" key="9">
    <source>
        <dbReference type="ARBA" id="ARBA00023136"/>
    </source>
</evidence>
<dbReference type="Gene3D" id="1.10.3810.10">
    <property type="entry name" value="Biosynthetic peptidoglycan transglycosylase-like"/>
    <property type="match status" value="1"/>
</dbReference>
<keyword evidence="6 11" id="KW-0133">Cell shape</keyword>
<dbReference type="Pfam" id="PF00912">
    <property type="entry name" value="Transgly"/>
    <property type="match status" value="1"/>
</dbReference>